<dbReference type="Pfam" id="PF03717">
    <property type="entry name" value="PBP_dimer"/>
    <property type="match status" value="1"/>
</dbReference>
<evidence type="ECO:0000259" key="5">
    <source>
        <dbReference type="Pfam" id="PF00905"/>
    </source>
</evidence>
<gene>
    <name evidence="7" type="ORF">SAMN05444955_105263</name>
</gene>
<evidence type="ECO:0000256" key="4">
    <source>
        <dbReference type="SAM" id="Phobius"/>
    </source>
</evidence>
<feature type="transmembrane region" description="Helical" evidence="4">
    <location>
        <begin position="12"/>
        <end position="31"/>
    </location>
</feature>
<dbReference type="GO" id="GO:0008658">
    <property type="term" value="F:penicillin binding"/>
    <property type="evidence" value="ECO:0007669"/>
    <property type="project" value="InterPro"/>
</dbReference>
<dbReference type="Proteomes" id="UP000199695">
    <property type="component" value="Unassembled WGS sequence"/>
</dbReference>
<dbReference type="Gene3D" id="3.40.710.10">
    <property type="entry name" value="DD-peptidase/beta-lactamase superfamily"/>
    <property type="match status" value="1"/>
</dbReference>
<evidence type="ECO:0000259" key="6">
    <source>
        <dbReference type="Pfam" id="PF03717"/>
    </source>
</evidence>
<dbReference type="GO" id="GO:0071555">
    <property type="term" value="P:cell wall organization"/>
    <property type="evidence" value="ECO:0007669"/>
    <property type="project" value="TreeGrafter"/>
</dbReference>
<dbReference type="STRING" id="1173111.SAMN05444955_105263"/>
<organism evidence="7 8">
    <name type="scientific">Lihuaxuella thermophila</name>
    <dbReference type="NCBI Taxonomy" id="1173111"/>
    <lineage>
        <taxon>Bacteria</taxon>
        <taxon>Bacillati</taxon>
        <taxon>Bacillota</taxon>
        <taxon>Bacilli</taxon>
        <taxon>Bacillales</taxon>
        <taxon>Thermoactinomycetaceae</taxon>
        <taxon>Lihuaxuella</taxon>
    </lineage>
</organism>
<dbReference type="InterPro" id="IPR036138">
    <property type="entry name" value="PBP_dimer_sf"/>
</dbReference>
<keyword evidence="4" id="KW-1133">Transmembrane helix</keyword>
<name>A0A1H8DPJ3_9BACL</name>
<reference evidence="7 8" key="1">
    <citation type="submission" date="2016-10" db="EMBL/GenBank/DDBJ databases">
        <authorList>
            <person name="de Groot N.N."/>
        </authorList>
    </citation>
    <scope>NUCLEOTIDE SEQUENCE [LARGE SCALE GENOMIC DNA]</scope>
    <source>
        <strain evidence="7 8">DSM 46701</strain>
    </source>
</reference>
<dbReference type="InterPro" id="IPR005311">
    <property type="entry name" value="PBP_dimer"/>
</dbReference>
<dbReference type="InterPro" id="IPR050515">
    <property type="entry name" value="Beta-lactam/transpept"/>
</dbReference>
<dbReference type="RefSeq" id="WP_089966930.1">
    <property type="nucleotide sequence ID" value="NZ_FOCQ01000005.1"/>
</dbReference>
<dbReference type="InterPro" id="IPR012338">
    <property type="entry name" value="Beta-lactam/transpept-like"/>
</dbReference>
<dbReference type="EMBL" id="FOCQ01000005">
    <property type="protein sequence ID" value="SEN08437.1"/>
    <property type="molecule type" value="Genomic_DNA"/>
</dbReference>
<dbReference type="Pfam" id="PF00905">
    <property type="entry name" value="Transpeptidase"/>
    <property type="match status" value="1"/>
</dbReference>
<dbReference type="InterPro" id="IPR001460">
    <property type="entry name" value="PCN-bd_Tpept"/>
</dbReference>
<protein>
    <submittedName>
        <fullName evidence="7">Stage V sporulation protein D (Sporulation-specific penicillin-binding protein)/penicillin-binding protein 2B</fullName>
    </submittedName>
</protein>
<evidence type="ECO:0000313" key="7">
    <source>
        <dbReference type="EMBL" id="SEN08437.1"/>
    </source>
</evidence>
<feature type="domain" description="Penicillin-binding protein dimerisation" evidence="6">
    <location>
        <begin position="54"/>
        <end position="168"/>
    </location>
</feature>
<keyword evidence="4" id="KW-0812">Transmembrane</keyword>
<evidence type="ECO:0000256" key="1">
    <source>
        <dbReference type="ARBA" id="ARBA00004370"/>
    </source>
</evidence>
<evidence type="ECO:0000256" key="3">
    <source>
        <dbReference type="ARBA" id="ARBA00023136"/>
    </source>
</evidence>
<keyword evidence="3 4" id="KW-0472">Membrane</keyword>
<dbReference type="PANTHER" id="PTHR30627">
    <property type="entry name" value="PEPTIDOGLYCAN D,D-TRANSPEPTIDASE"/>
    <property type="match status" value="1"/>
</dbReference>
<evidence type="ECO:0000313" key="8">
    <source>
        <dbReference type="Proteomes" id="UP000199695"/>
    </source>
</evidence>
<proteinExistence type="inferred from homology"/>
<dbReference type="OrthoDB" id="9804124at2"/>
<dbReference type="PANTHER" id="PTHR30627:SF1">
    <property type="entry name" value="PEPTIDOGLYCAN D,D-TRANSPEPTIDASE FTSI"/>
    <property type="match status" value="1"/>
</dbReference>
<comment type="similarity">
    <text evidence="2">Belongs to the transpeptidase family.</text>
</comment>
<keyword evidence="8" id="KW-1185">Reference proteome</keyword>
<accession>A0A1H8DPJ3</accession>
<dbReference type="Gene3D" id="3.90.1310.10">
    <property type="entry name" value="Penicillin-binding protein 2a (Domain 2)"/>
    <property type="match status" value="1"/>
</dbReference>
<dbReference type="Gene3D" id="3.30.450.330">
    <property type="match status" value="1"/>
</dbReference>
<dbReference type="SUPFAM" id="SSF56601">
    <property type="entry name" value="beta-lactamase/transpeptidase-like"/>
    <property type="match status" value="1"/>
</dbReference>
<feature type="domain" description="Penicillin-binding protein transpeptidase" evidence="5">
    <location>
        <begin position="249"/>
        <end position="568"/>
    </location>
</feature>
<dbReference type="SUPFAM" id="SSF56519">
    <property type="entry name" value="Penicillin binding protein dimerisation domain"/>
    <property type="match status" value="1"/>
</dbReference>
<dbReference type="AlphaFoldDB" id="A0A1H8DPJ3"/>
<comment type="subcellular location">
    <subcellularLocation>
        <location evidence="1">Membrane</location>
    </subcellularLocation>
</comment>
<dbReference type="GO" id="GO:0005886">
    <property type="term" value="C:plasma membrane"/>
    <property type="evidence" value="ECO:0007669"/>
    <property type="project" value="TreeGrafter"/>
</dbReference>
<sequence>MGSLRKSKERSLLIGLVLTLLLSVIILRLFWVQTVNSDEWQAEALKNWVKNEKLKPKRGTIYDRTKEQLAWEEDAYYFVAAPKKVKDKKKTARLLAPILGIDEKVLLQKLQQKKDSVDLRDGSKFKFPSEVYDKVMELRKKKEIEGIYGYQTTKRKYSGNEAAHVLGFLRIDDKPAGGVESTYDKWLRGKEGYIRYIGAQNGMMITDEPEKNRPPVNGKDLVLTLDTRIQHQVELELDEAIKSYQAKGGTAIVADPKTGEILAMVSRPSFDPNNYAATIDDENRQNRAVESQFEPGSTFKIVTLAAAIEEGIFNPDATFQSGSIQVEDRTIRDWNNGRGWGTITYREGVEKSSNVAFVKLGQQLGAGRLVEYINKFGFGDITQKFGKKTGIDLPAEGRGYFFGRSPYPSELASTAFGQGISVTPIQQVAAVSAIANGGIWYKPHVMKEIWEPGLKKRIQTNQPKGRRIIRPETAKQVRELLRGVVKSGTGMQAELLGYGVAGKTGTAQKPDPNGRGYLEGKYVVSFVGFAPYDDPEVVIYVAIDEPSSEYGSVSGGEVAAPVARDILKKTLQIRAVQPSKQMAESIK</sequence>
<evidence type="ECO:0000256" key="2">
    <source>
        <dbReference type="ARBA" id="ARBA00007171"/>
    </source>
</evidence>